<feature type="non-terminal residue" evidence="8">
    <location>
        <position position="207"/>
    </location>
</feature>
<evidence type="ECO:0000256" key="2">
    <source>
        <dbReference type="ARBA" id="ARBA00007432"/>
    </source>
</evidence>
<dbReference type="InterPro" id="IPR009079">
    <property type="entry name" value="4_helix_cytokine-like_core"/>
</dbReference>
<dbReference type="GO" id="GO:0005125">
    <property type="term" value="F:cytokine activity"/>
    <property type="evidence" value="ECO:0007669"/>
    <property type="project" value="InterPro"/>
</dbReference>
<name>A0A7L4AHV0_9AVES</name>
<dbReference type="InterPro" id="IPR030474">
    <property type="entry name" value="IL-6/GCSF/MGF"/>
</dbReference>
<dbReference type="Gene3D" id="1.20.1250.10">
    <property type="match status" value="1"/>
</dbReference>
<dbReference type="InterPro" id="IPR040117">
    <property type="entry name" value="GCSF/MGF"/>
</dbReference>
<keyword evidence="5" id="KW-1015">Disulfide bond</keyword>
<proteinExistence type="inferred from homology"/>
<sequence>AAVPAGMLALLLGTLLWAPWRALHGAPLAELSGDHGFQVFLQKNLEFTRKIKGDVAALQRVVCDTFQLCKEEELLLVRQDLGITQAPLEQCHSRTFQAEACFSQIRDGLRVYHGSLAAVRELLPGHTGLALPGCCRVPGSVADASASTRLQMEDLGLATVTYPTEGRGPLPALSSHFHHQVGGFFVLANFQRFLETAYRALRHLTRL</sequence>
<evidence type="ECO:0000256" key="1">
    <source>
        <dbReference type="ARBA" id="ARBA00004613"/>
    </source>
</evidence>
<reference evidence="8 9" key="1">
    <citation type="submission" date="2019-09" db="EMBL/GenBank/DDBJ databases">
        <title>Bird 10,000 Genomes (B10K) Project - Family phase.</title>
        <authorList>
            <person name="Zhang G."/>
        </authorList>
    </citation>
    <scope>NUCLEOTIDE SEQUENCE [LARGE SCALE GENOMIC DNA]</scope>
    <source>
        <strain evidence="8">B10K-DU-010-60</strain>
        <tissue evidence="8">Muscle</tissue>
    </source>
</reference>
<comment type="similarity">
    <text evidence="2">Belongs to the IL-6 superfamily.</text>
</comment>
<dbReference type="InterPro" id="IPR030473">
    <property type="entry name" value="IL6/GCSF/MGF_CS"/>
</dbReference>
<dbReference type="Proteomes" id="UP000562238">
    <property type="component" value="Unassembled WGS sequence"/>
</dbReference>
<dbReference type="GO" id="GO:0045639">
    <property type="term" value="P:positive regulation of myeloid cell differentiation"/>
    <property type="evidence" value="ECO:0007669"/>
    <property type="project" value="InterPro"/>
</dbReference>
<evidence type="ECO:0000256" key="5">
    <source>
        <dbReference type="ARBA" id="ARBA00023157"/>
    </source>
</evidence>
<organism evidence="8 9">
    <name type="scientific">Circaetus pectoralis</name>
    <name type="common">black-chested snake-eagle</name>
    <dbReference type="NCBI Taxonomy" id="321084"/>
    <lineage>
        <taxon>Eukaryota</taxon>
        <taxon>Metazoa</taxon>
        <taxon>Chordata</taxon>
        <taxon>Craniata</taxon>
        <taxon>Vertebrata</taxon>
        <taxon>Euteleostomi</taxon>
        <taxon>Archelosauria</taxon>
        <taxon>Archosauria</taxon>
        <taxon>Dinosauria</taxon>
        <taxon>Saurischia</taxon>
        <taxon>Theropoda</taxon>
        <taxon>Coelurosauria</taxon>
        <taxon>Aves</taxon>
        <taxon>Neognathae</taxon>
        <taxon>Neoaves</taxon>
        <taxon>Telluraves</taxon>
        <taxon>Accipitrimorphae</taxon>
        <taxon>Accipitriformes</taxon>
        <taxon>Accipitridae</taxon>
        <taxon>Accipitrinae</taxon>
        <taxon>Circaetus</taxon>
    </lineage>
</organism>
<dbReference type="PRINTS" id="PR00434">
    <property type="entry name" value="INTERLEUKIN6"/>
</dbReference>
<dbReference type="SMART" id="SM00126">
    <property type="entry name" value="IL6"/>
    <property type="match status" value="1"/>
</dbReference>
<accession>A0A7L4AHV0</accession>
<feature type="non-terminal residue" evidence="8">
    <location>
        <position position="1"/>
    </location>
</feature>
<dbReference type="EMBL" id="VZZV01001305">
    <property type="protein sequence ID" value="NXW24879.1"/>
    <property type="molecule type" value="Genomic_DNA"/>
</dbReference>
<gene>
    <name evidence="8" type="primary">Mgf</name>
    <name evidence="8" type="ORF">CIRPEC_R05623</name>
</gene>
<dbReference type="SUPFAM" id="SSF47266">
    <property type="entry name" value="4-helical cytokines"/>
    <property type="match status" value="1"/>
</dbReference>
<keyword evidence="9" id="KW-1185">Reference proteome</keyword>
<dbReference type="PANTHER" id="PTHR10511">
    <property type="entry name" value="GRANULOCYTE COLONY-STIMULATING FACTOR"/>
    <property type="match status" value="1"/>
</dbReference>
<dbReference type="PROSITE" id="PS00254">
    <property type="entry name" value="INTERLEUKIN_6"/>
    <property type="match status" value="1"/>
</dbReference>
<comment type="subcellular location">
    <subcellularLocation>
        <location evidence="1">Secreted</location>
    </subcellularLocation>
</comment>
<evidence type="ECO:0000256" key="6">
    <source>
        <dbReference type="ARBA" id="ARBA00023180"/>
    </source>
</evidence>
<evidence type="ECO:0000256" key="3">
    <source>
        <dbReference type="ARBA" id="ARBA00022525"/>
    </source>
</evidence>
<evidence type="ECO:0000256" key="4">
    <source>
        <dbReference type="ARBA" id="ARBA00023030"/>
    </source>
</evidence>
<keyword evidence="6" id="KW-0325">Glycoprotein</keyword>
<dbReference type="Pfam" id="PF16647">
    <property type="entry name" value="GCSF"/>
    <property type="match status" value="1"/>
</dbReference>
<dbReference type="AlphaFoldDB" id="A0A7L4AHV0"/>
<dbReference type="GO" id="GO:0006955">
    <property type="term" value="P:immune response"/>
    <property type="evidence" value="ECO:0007669"/>
    <property type="project" value="InterPro"/>
</dbReference>
<feature type="chain" id="PRO_5029534785" evidence="7">
    <location>
        <begin position="26"/>
        <end position="207"/>
    </location>
</feature>
<evidence type="ECO:0000256" key="7">
    <source>
        <dbReference type="SAM" id="SignalP"/>
    </source>
</evidence>
<evidence type="ECO:0000313" key="8">
    <source>
        <dbReference type="EMBL" id="NXW24879.1"/>
    </source>
</evidence>
<dbReference type="GO" id="GO:0005576">
    <property type="term" value="C:extracellular region"/>
    <property type="evidence" value="ECO:0007669"/>
    <property type="project" value="UniProtKB-SubCell"/>
</dbReference>
<keyword evidence="3" id="KW-0964">Secreted</keyword>
<dbReference type="PRINTS" id="PR00433">
    <property type="entry name" value="IL6GCSFMGF"/>
</dbReference>
<dbReference type="GO" id="GO:0008083">
    <property type="term" value="F:growth factor activity"/>
    <property type="evidence" value="ECO:0007669"/>
    <property type="project" value="UniProtKB-KW"/>
</dbReference>
<evidence type="ECO:0000313" key="9">
    <source>
        <dbReference type="Proteomes" id="UP000562238"/>
    </source>
</evidence>
<feature type="signal peptide" evidence="7">
    <location>
        <begin position="1"/>
        <end position="25"/>
    </location>
</feature>
<keyword evidence="4" id="KW-0339">Growth factor</keyword>
<protein>
    <submittedName>
        <fullName evidence="8">MGF factor</fullName>
    </submittedName>
</protein>
<dbReference type="GO" id="GO:0005130">
    <property type="term" value="F:granulocyte colony-stimulating factor receptor binding"/>
    <property type="evidence" value="ECO:0007669"/>
    <property type="project" value="TreeGrafter"/>
</dbReference>
<keyword evidence="7" id="KW-0732">Signal</keyword>
<comment type="caution">
    <text evidence="8">The sequence shown here is derived from an EMBL/GenBank/DDBJ whole genome shotgun (WGS) entry which is preliminary data.</text>
</comment>
<dbReference type="PANTHER" id="PTHR10511:SF2">
    <property type="entry name" value="GRANULOCYTE COLONY-STIMULATING FACTOR"/>
    <property type="match status" value="1"/>
</dbReference>